<dbReference type="GO" id="GO:0016579">
    <property type="term" value="P:protein deubiquitination"/>
    <property type="evidence" value="ECO:0007669"/>
    <property type="project" value="InterPro"/>
</dbReference>
<dbReference type="AlphaFoldDB" id="A0A9C7PQB6"/>
<name>A0A9C7PQB6_9RHOD</name>
<organism evidence="10 11">
    <name type="scientific">Galdieria partita</name>
    <dbReference type="NCBI Taxonomy" id="83374"/>
    <lineage>
        <taxon>Eukaryota</taxon>
        <taxon>Rhodophyta</taxon>
        <taxon>Bangiophyceae</taxon>
        <taxon>Galdieriales</taxon>
        <taxon>Galdieriaceae</taxon>
        <taxon>Galdieria</taxon>
    </lineage>
</organism>
<dbReference type="OrthoDB" id="2420415at2759"/>
<comment type="catalytic activity">
    <reaction evidence="1">
        <text>Thiol-dependent hydrolysis of ester, thioester, amide, peptide and isopeptide bonds formed by the C-terminal Gly of ubiquitin (a 76-residue protein attached to proteins as an intracellular targeting signal).</text>
        <dbReference type="EC" id="3.4.19.12"/>
    </reaction>
</comment>
<dbReference type="GO" id="GO:0070628">
    <property type="term" value="F:proteasome binding"/>
    <property type="evidence" value="ECO:0007669"/>
    <property type="project" value="TreeGrafter"/>
</dbReference>
<evidence type="ECO:0000256" key="7">
    <source>
        <dbReference type="SAM" id="Coils"/>
    </source>
</evidence>
<dbReference type="PANTHER" id="PTHR43982:SF6">
    <property type="entry name" value="UBIQUITIN CARBOXYL-TERMINAL HYDROLASE 2-RELATED"/>
    <property type="match status" value="1"/>
</dbReference>
<sequence length="1165" mass="134252">MNASLRSHLNEMGFSKQDVDRAESAGCSTVDEAVNFLFEQKATNSKSTLQGIAGTVNVGTTQTKKSKSTNQGSQQASIREYISEQTDGPSLLYFAGTSSLSNGKKKSGEGNRRSSHSGFPMNWLGKEKNSLDNDLNKALAISKRETSPPERQQSNLEDKDTQRAIEESLTTSDPHHAYSASEPFDPSRRRRSSPFAPVGLRNVANICYVNSLVQVYFTFPAIRKAVFSFRHEEFEKLIKDAETHSLLLEDEQGDSASLVQLRNAVDFVIELQNLFGRMALSEEKYLDPQRLIETLKSDTKYGFQIGGQQDASEFNQIFLELLEMGVSATQVLERKLGEWKGKKDTYSDEERIVSSQEAFEGTIHSSVESNVMKSTFTSQLKQEIFVDFRALDADRKTIKVAEQSHETNSVIIDATTPSGDERNLYRGLDELTCSEIEFHIDSESDLIKKLPCTTNSAEFFRSPYVNKGIVVDWTQSSSIPAYQRLWFVHVAPVLTIYLQRVRFNKETQKPEKVHDSFQFPNSLKMSHYLEYQKEIAEELRTKSELLRQQVQETIKKLNEHRWFGFSNESNQETLPFMDTLKFSNALTRVIQRLRSLSEMNENDFEFSSQDLESCLCILKKLYEQELALERRLVNQREQLQEEEQNLRASISDESTYHLHAVLVHDGAPDSGHYWTFIKDWCTDQWYMYNDVMVHAVTWDQVLLDSIGGNKFASAYGIIYINDDLVESLRCASNSMSFSTDDHIPIECKWYYEIRKEAHELLPPEILEQIKKENDSFMNELNTYDLKRNEQEWKKRAHELIQQAQEAVKTSWKQIKDSDYSYRYCLSLLPNFCLATEQYDLAIFLNLAVSYSGYSQTTSLLHDIQRLHHNGNSSESETSNSLFTVSQMAKLLSQMKDSDWFQNGNADSHSIRSVVALFSDKGLCDSFAERLDSSMTAYRLAFRVVKVCEEGYRAMLEKQWLYSIELWIYVCRKFFMREQSPSLASKMLDNFVRKREKGIYRNIQVCLMCLSEELAEQLMKHGFSETSELENKGIMMARYATSLLDKNDPVLHYLIEKWASLAKEPNNNNNSNIQTLFGKISKQFYSFREALPALLPPTLSSQLWDNMIETERYAENTLEAATFLERLEQLRQETRGNFSFIYRDGLLSIGTLREWSQYLLHQECIK</sequence>
<reference evidence="10" key="1">
    <citation type="journal article" date="2022" name="Proc. Natl. Acad. Sci. U.S.A.">
        <title>Life cycle and functional genomics of the unicellular red alga Galdieria for elucidating algal and plant evolution and industrial use.</title>
        <authorList>
            <person name="Hirooka S."/>
            <person name="Itabashi T."/>
            <person name="Ichinose T.M."/>
            <person name="Onuma R."/>
            <person name="Fujiwara T."/>
            <person name="Yamashita S."/>
            <person name="Jong L.W."/>
            <person name="Tomita R."/>
            <person name="Iwane A.H."/>
            <person name="Miyagishima S.Y."/>
        </authorList>
    </citation>
    <scope>NUCLEOTIDE SEQUENCE</scope>
    <source>
        <strain evidence="10">NBRC 102759</strain>
    </source>
</reference>
<feature type="domain" description="USP" evidence="9">
    <location>
        <begin position="198"/>
        <end position="722"/>
    </location>
</feature>
<evidence type="ECO:0000259" key="9">
    <source>
        <dbReference type="PROSITE" id="PS50235"/>
    </source>
</evidence>
<keyword evidence="11" id="KW-1185">Reference proteome</keyword>
<dbReference type="Proteomes" id="UP001061958">
    <property type="component" value="Unassembled WGS sequence"/>
</dbReference>
<evidence type="ECO:0000256" key="4">
    <source>
        <dbReference type="ARBA" id="ARBA00022786"/>
    </source>
</evidence>
<dbReference type="Pfam" id="PF00443">
    <property type="entry name" value="UCH"/>
    <property type="match status" value="1"/>
</dbReference>
<feature type="coiled-coil region" evidence="7">
    <location>
        <begin position="528"/>
        <end position="556"/>
    </location>
</feature>
<evidence type="ECO:0000256" key="1">
    <source>
        <dbReference type="ARBA" id="ARBA00000707"/>
    </source>
</evidence>
<keyword evidence="3" id="KW-0645">Protease</keyword>
<dbReference type="InterPro" id="IPR038765">
    <property type="entry name" value="Papain-like_cys_pep_sf"/>
</dbReference>
<accession>A0A9C7PQB6</accession>
<dbReference type="SUPFAM" id="SSF54001">
    <property type="entry name" value="Cysteine proteinases"/>
    <property type="match status" value="1"/>
</dbReference>
<dbReference type="InterPro" id="IPR018200">
    <property type="entry name" value="USP_CS"/>
</dbReference>
<feature type="region of interest" description="Disordered" evidence="8">
    <location>
        <begin position="93"/>
        <end position="129"/>
    </location>
</feature>
<dbReference type="GO" id="GO:0004843">
    <property type="term" value="F:cysteine-type deubiquitinase activity"/>
    <property type="evidence" value="ECO:0007669"/>
    <property type="project" value="UniProtKB-EC"/>
</dbReference>
<evidence type="ECO:0000256" key="5">
    <source>
        <dbReference type="ARBA" id="ARBA00022801"/>
    </source>
</evidence>
<evidence type="ECO:0000313" key="11">
    <source>
        <dbReference type="Proteomes" id="UP001061958"/>
    </source>
</evidence>
<dbReference type="EMBL" id="BQMJ01000001">
    <property type="protein sequence ID" value="GJQ08344.1"/>
    <property type="molecule type" value="Genomic_DNA"/>
</dbReference>
<proteinExistence type="predicted"/>
<dbReference type="InterPro" id="IPR044635">
    <property type="entry name" value="UBP14-like"/>
</dbReference>
<evidence type="ECO:0000256" key="6">
    <source>
        <dbReference type="ARBA" id="ARBA00022807"/>
    </source>
</evidence>
<dbReference type="GO" id="GO:0043161">
    <property type="term" value="P:proteasome-mediated ubiquitin-dependent protein catabolic process"/>
    <property type="evidence" value="ECO:0007669"/>
    <property type="project" value="InterPro"/>
</dbReference>
<dbReference type="PROSITE" id="PS00973">
    <property type="entry name" value="USP_2"/>
    <property type="match status" value="1"/>
</dbReference>
<evidence type="ECO:0000256" key="2">
    <source>
        <dbReference type="ARBA" id="ARBA00012759"/>
    </source>
</evidence>
<dbReference type="InterPro" id="IPR028889">
    <property type="entry name" value="USP"/>
</dbReference>
<evidence type="ECO:0000256" key="3">
    <source>
        <dbReference type="ARBA" id="ARBA00022670"/>
    </source>
</evidence>
<dbReference type="InterPro" id="IPR001394">
    <property type="entry name" value="Peptidase_C19_UCH"/>
</dbReference>
<feature type="compositionally biased region" description="Basic and acidic residues" evidence="8">
    <location>
        <begin position="156"/>
        <end position="166"/>
    </location>
</feature>
<dbReference type="Gene3D" id="3.90.70.10">
    <property type="entry name" value="Cysteine proteinases"/>
    <property type="match status" value="1"/>
</dbReference>
<keyword evidence="4" id="KW-0833">Ubl conjugation pathway</keyword>
<dbReference type="PANTHER" id="PTHR43982">
    <property type="entry name" value="UBIQUITIN CARBOXYL-TERMINAL HYDROLASE"/>
    <property type="match status" value="1"/>
</dbReference>
<evidence type="ECO:0000256" key="8">
    <source>
        <dbReference type="SAM" id="MobiDB-lite"/>
    </source>
</evidence>
<dbReference type="GO" id="GO:0061136">
    <property type="term" value="P:regulation of proteasomal protein catabolic process"/>
    <property type="evidence" value="ECO:0007669"/>
    <property type="project" value="TreeGrafter"/>
</dbReference>
<comment type="caution">
    <text evidence="10">The sequence shown here is derived from an EMBL/GenBank/DDBJ whole genome shotgun (WGS) entry which is preliminary data.</text>
</comment>
<keyword evidence="7" id="KW-0175">Coiled coil</keyword>
<dbReference type="PROSITE" id="PS00972">
    <property type="entry name" value="USP_1"/>
    <property type="match status" value="1"/>
</dbReference>
<dbReference type="PROSITE" id="PS50235">
    <property type="entry name" value="USP_3"/>
    <property type="match status" value="1"/>
</dbReference>
<dbReference type="EC" id="3.4.19.12" evidence="2"/>
<protein>
    <recommendedName>
        <fullName evidence="2">ubiquitinyl hydrolase 1</fullName>
        <ecNumber evidence="2">3.4.19.12</ecNumber>
    </recommendedName>
</protein>
<keyword evidence="6" id="KW-0788">Thiol protease</keyword>
<evidence type="ECO:0000313" key="10">
    <source>
        <dbReference type="EMBL" id="GJQ08344.1"/>
    </source>
</evidence>
<keyword evidence="5" id="KW-0378">Hydrolase</keyword>
<gene>
    <name evidence="10" type="ORF">GpartN1_g135.t1</name>
</gene>
<reference evidence="10" key="2">
    <citation type="submission" date="2022-01" db="EMBL/GenBank/DDBJ databases">
        <authorList>
            <person name="Hirooka S."/>
            <person name="Miyagishima S.Y."/>
        </authorList>
    </citation>
    <scope>NUCLEOTIDE SEQUENCE</scope>
    <source>
        <strain evidence="10">NBRC 102759</strain>
    </source>
</reference>
<feature type="coiled-coil region" evidence="7">
    <location>
        <begin position="618"/>
        <end position="652"/>
    </location>
</feature>
<feature type="region of interest" description="Disordered" evidence="8">
    <location>
        <begin position="141"/>
        <end position="192"/>
    </location>
</feature>